<keyword evidence="4" id="KW-0963">Cytoplasm</keyword>
<dbReference type="AlphaFoldDB" id="A0A9P6W4R8"/>
<evidence type="ECO:0000256" key="2">
    <source>
        <dbReference type="ARBA" id="ARBA00004496"/>
    </source>
</evidence>
<protein>
    <submittedName>
        <fullName evidence="8">60S ribosomal protein subunit export</fullName>
    </submittedName>
</protein>
<feature type="compositionally biased region" description="Polar residues" evidence="7">
    <location>
        <begin position="175"/>
        <end position="188"/>
    </location>
</feature>
<proteinExistence type="predicted"/>
<comment type="caution">
    <text evidence="8">The sequence shown here is derived from an EMBL/GenBank/DDBJ whole genome shotgun (WGS) entry which is preliminary data.</text>
</comment>
<dbReference type="PANTHER" id="PTHR28280:SF1">
    <property type="entry name" value="SHUTTLING PRE-60S FACTOR ECM1"/>
    <property type="match status" value="1"/>
</dbReference>
<dbReference type="InterPro" id="IPR022784">
    <property type="entry name" value="Ribosome_bgen_Alb1"/>
</dbReference>
<dbReference type="GO" id="GO:0030687">
    <property type="term" value="C:preribosome, large subunit precursor"/>
    <property type="evidence" value="ECO:0007669"/>
    <property type="project" value="TreeGrafter"/>
</dbReference>
<evidence type="ECO:0000313" key="9">
    <source>
        <dbReference type="Proteomes" id="UP000750334"/>
    </source>
</evidence>
<accession>A0A9P6W4R8</accession>
<evidence type="ECO:0000256" key="3">
    <source>
        <dbReference type="ARBA" id="ARBA00022448"/>
    </source>
</evidence>
<feature type="compositionally biased region" description="Basic and acidic residues" evidence="7">
    <location>
        <begin position="165"/>
        <end position="174"/>
    </location>
</feature>
<dbReference type="Proteomes" id="UP000750334">
    <property type="component" value="Unassembled WGS sequence"/>
</dbReference>
<keyword evidence="8" id="KW-0689">Ribosomal protein</keyword>
<dbReference type="GO" id="GO:0005730">
    <property type="term" value="C:nucleolus"/>
    <property type="evidence" value="ECO:0007669"/>
    <property type="project" value="TreeGrafter"/>
</dbReference>
<feature type="compositionally biased region" description="Basic and acidic residues" evidence="7">
    <location>
        <begin position="139"/>
        <end position="154"/>
    </location>
</feature>
<feature type="compositionally biased region" description="Acidic residues" evidence="7">
    <location>
        <begin position="155"/>
        <end position="164"/>
    </location>
</feature>
<evidence type="ECO:0000256" key="5">
    <source>
        <dbReference type="ARBA" id="ARBA00022517"/>
    </source>
</evidence>
<evidence type="ECO:0000256" key="6">
    <source>
        <dbReference type="ARBA" id="ARBA00023242"/>
    </source>
</evidence>
<organism evidence="8 9">
    <name type="scientific">Maudiozyma exigua</name>
    <name type="common">Yeast</name>
    <name type="synonym">Kazachstania exigua</name>
    <dbReference type="NCBI Taxonomy" id="34358"/>
    <lineage>
        <taxon>Eukaryota</taxon>
        <taxon>Fungi</taxon>
        <taxon>Dikarya</taxon>
        <taxon>Ascomycota</taxon>
        <taxon>Saccharomycotina</taxon>
        <taxon>Saccharomycetes</taxon>
        <taxon>Saccharomycetales</taxon>
        <taxon>Saccharomycetaceae</taxon>
        <taxon>Maudiozyma</taxon>
    </lineage>
</organism>
<evidence type="ECO:0000256" key="7">
    <source>
        <dbReference type="SAM" id="MobiDB-lite"/>
    </source>
</evidence>
<evidence type="ECO:0000313" key="8">
    <source>
        <dbReference type="EMBL" id="KAG0662643.1"/>
    </source>
</evidence>
<keyword evidence="5" id="KW-0690">Ribosome biogenesis</keyword>
<dbReference type="GO" id="GO:0005840">
    <property type="term" value="C:ribosome"/>
    <property type="evidence" value="ECO:0007669"/>
    <property type="project" value="UniProtKB-KW"/>
</dbReference>
<keyword evidence="8" id="KW-0687">Ribonucleoprotein</keyword>
<dbReference type="GO" id="GO:0005737">
    <property type="term" value="C:cytoplasm"/>
    <property type="evidence" value="ECO:0007669"/>
    <property type="project" value="UniProtKB-SubCell"/>
</dbReference>
<comment type="subcellular location">
    <subcellularLocation>
        <location evidence="2">Cytoplasm</location>
    </subcellularLocation>
    <subcellularLocation>
        <location evidence="1">Nucleus</location>
    </subcellularLocation>
</comment>
<reference evidence="8 9" key="1">
    <citation type="submission" date="2020-11" db="EMBL/GenBank/DDBJ databases">
        <title>Kefir isolates.</title>
        <authorList>
            <person name="Marcisauskas S."/>
            <person name="Kim Y."/>
            <person name="Blasche S."/>
        </authorList>
    </citation>
    <scope>NUCLEOTIDE SEQUENCE [LARGE SCALE GENOMIC DNA]</scope>
    <source>
        <strain evidence="8 9">OG2</strain>
    </source>
</reference>
<dbReference type="Pfam" id="PF09135">
    <property type="entry name" value="Alb1"/>
    <property type="match status" value="1"/>
</dbReference>
<gene>
    <name evidence="8" type="primary">ECM1</name>
    <name evidence="8" type="ORF">C6P45_001062</name>
</gene>
<keyword evidence="6" id="KW-0539">Nucleus</keyword>
<dbReference type="EMBL" id="PUHR01000143">
    <property type="protein sequence ID" value="KAG0662643.1"/>
    <property type="molecule type" value="Genomic_DNA"/>
</dbReference>
<name>A0A9P6W4R8_MAUEX</name>
<evidence type="ECO:0000256" key="4">
    <source>
        <dbReference type="ARBA" id="ARBA00022490"/>
    </source>
</evidence>
<keyword evidence="9" id="KW-1185">Reference proteome</keyword>
<evidence type="ECO:0000256" key="1">
    <source>
        <dbReference type="ARBA" id="ARBA00004123"/>
    </source>
</evidence>
<dbReference type="PANTHER" id="PTHR28280">
    <property type="entry name" value="SHUTTLING PRE-60S FACTOR ECM1"/>
    <property type="match status" value="1"/>
</dbReference>
<dbReference type="GO" id="GO:0000055">
    <property type="term" value="P:ribosomal large subunit export from nucleus"/>
    <property type="evidence" value="ECO:0007669"/>
    <property type="project" value="TreeGrafter"/>
</dbReference>
<keyword evidence="3" id="KW-0813">Transport</keyword>
<sequence>MARKISKNSRAARRSEIDIDSEIKSLESIPRAEKTDLTNILIRTAAKNEALLDAKIQKKQDRKKHFKDKYTKKALEKKLLTALNNDDKERLERALNITNILDGKVSKSIARAKYVQNSRKANWDQTNELIKRNLSTNVKLDKSETEQKETKKDDEMDFESFGDEEEKKKKESKEPQNMFSLLNTDVEE</sequence>
<feature type="region of interest" description="Disordered" evidence="7">
    <location>
        <begin position="137"/>
        <end position="188"/>
    </location>
</feature>
<dbReference type="InterPro" id="IPR053278">
    <property type="entry name" value="Pre-60S_factor_ECM1"/>
</dbReference>
<dbReference type="OrthoDB" id="4068492at2759"/>